<keyword evidence="4" id="KW-1185">Reference proteome</keyword>
<dbReference type="AlphaFoldDB" id="A0A1T4T902"/>
<protein>
    <recommendedName>
        <fullName evidence="5">Chaperone of endosialidase</fullName>
    </recommendedName>
</protein>
<accession>A0A1T4T902</accession>
<evidence type="ECO:0008006" key="5">
    <source>
        <dbReference type="Google" id="ProtNLM"/>
    </source>
</evidence>
<sequence length="401" mass="42576">MKKETLFTLICCCGLGAVAQAQDLQTVTNAGNTTNRFIQITGANGLPATGAGLELYANPANATGYLKAYNRGAGVPGLLKIQDSGGDTHINPAGGNVGIGTTTPAARLDVAGNIKVSDGMQTINLVNGTNTAPYNLSLGLNDDGVNFSNNSATRGFKFNNANGNLFLVNSRGNMGIGTLTPMNGTNNLGLHISKGNHSTIVLGEPADGYGGFVQTSDSRHRVFIGANAYDDVASSWRTVQAGKGIAGISIVADEGGWGTSIDFFTDTGSTFTKSMTILGNGNVGIGTVTPGACKLAVDGLIGARRVKVTQGAWADFVFHPEYKLPSLREVELFINQHQHLPDIPAEKEVVQDGLDLGDMNKKLLQKIEELTLYMIEEHKKNQQQEQLIRQLQEEIKQLKNK</sequence>
<feature type="coiled-coil region" evidence="1">
    <location>
        <begin position="374"/>
        <end position="401"/>
    </location>
</feature>
<dbReference type="STRING" id="634771.SAMN04488128_104206"/>
<organism evidence="3 4">
    <name type="scientific">Chitinophaga eiseniae</name>
    <dbReference type="NCBI Taxonomy" id="634771"/>
    <lineage>
        <taxon>Bacteria</taxon>
        <taxon>Pseudomonadati</taxon>
        <taxon>Bacteroidota</taxon>
        <taxon>Chitinophagia</taxon>
        <taxon>Chitinophagales</taxon>
        <taxon>Chitinophagaceae</taxon>
        <taxon>Chitinophaga</taxon>
    </lineage>
</organism>
<dbReference type="OrthoDB" id="651162at2"/>
<keyword evidence="2" id="KW-0732">Signal</keyword>
<dbReference type="Proteomes" id="UP000190367">
    <property type="component" value="Unassembled WGS sequence"/>
</dbReference>
<feature type="signal peptide" evidence="2">
    <location>
        <begin position="1"/>
        <end position="21"/>
    </location>
</feature>
<evidence type="ECO:0000256" key="1">
    <source>
        <dbReference type="SAM" id="Coils"/>
    </source>
</evidence>
<evidence type="ECO:0000256" key="2">
    <source>
        <dbReference type="SAM" id="SignalP"/>
    </source>
</evidence>
<feature type="chain" id="PRO_5013341134" description="Chaperone of endosialidase" evidence="2">
    <location>
        <begin position="22"/>
        <end position="401"/>
    </location>
</feature>
<evidence type="ECO:0000313" key="4">
    <source>
        <dbReference type="Proteomes" id="UP000190367"/>
    </source>
</evidence>
<keyword evidence="1" id="KW-0175">Coiled coil</keyword>
<reference evidence="4" key="1">
    <citation type="submission" date="2017-02" db="EMBL/GenBank/DDBJ databases">
        <authorList>
            <person name="Varghese N."/>
            <person name="Submissions S."/>
        </authorList>
    </citation>
    <scope>NUCLEOTIDE SEQUENCE [LARGE SCALE GENOMIC DNA]</scope>
    <source>
        <strain evidence="4">DSM 22224</strain>
    </source>
</reference>
<gene>
    <name evidence="3" type="ORF">SAMN04488128_104206</name>
</gene>
<dbReference type="RefSeq" id="WP_078671563.1">
    <property type="nucleotide sequence ID" value="NZ_FUWZ01000004.1"/>
</dbReference>
<dbReference type="EMBL" id="FUWZ01000004">
    <property type="protein sequence ID" value="SKA36994.1"/>
    <property type="molecule type" value="Genomic_DNA"/>
</dbReference>
<name>A0A1T4T902_9BACT</name>
<evidence type="ECO:0000313" key="3">
    <source>
        <dbReference type="EMBL" id="SKA36994.1"/>
    </source>
</evidence>
<proteinExistence type="predicted"/>